<dbReference type="AlphaFoldDB" id="A0A432XA27"/>
<name>A0A432XA27_9GAMM</name>
<dbReference type="SUPFAM" id="SSF52402">
    <property type="entry name" value="Adenine nucleotide alpha hydrolases-like"/>
    <property type="match status" value="2"/>
</dbReference>
<dbReference type="Pfam" id="PF00582">
    <property type="entry name" value="Usp"/>
    <property type="match status" value="2"/>
</dbReference>
<dbReference type="GO" id="GO:0005737">
    <property type="term" value="C:cytoplasm"/>
    <property type="evidence" value="ECO:0007669"/>
    <property type="project" value="UniProtKB-SubCell"/>
</dbReference>
<dbReference type="Gene3D" id="3.40.50.12370">
    <property type="match status" value="1"/>
</dbReference>
<dbReference type="PANTHER" id="PTHR47892">
    <property type="entry name" value="UNIVERSAL STRESS PROTEIN E"/>
    <property type="match status" value="1"/>
</dbReference>
<evidence type="ECO:0000256" key="3">
    <source>
        <dbReference type="ARBA" id="ARBA00022490"/>
    </source>
</evidence>
<gene>
    <name evidence="6" type="ORF">CWE15_03110</name>
</gene>
<organism evidence="6 7">
    <name type="scientific">Aliidiomarina taiwanensis</name>
    <dbReference type="NCBI Taxonomy" id="946228"/>
    <lineage>
        <taxon>Bacteria</taxon>
        <taxon>Pseudomonadati</taxon>
        <taxon>Pseudomonadota</taxon>
        <taxon>Gammaproteobacteria</taxon>
        <taxon>Alteromonadales</taxon>
        <taxon>Idiomarinaceae</taxon>
        <taxon>Aliidiomarina</taxon>
    </lineage>
</organism>
<feature type="domain" description="UspA" evidence="5">
    <location>
        <begin position="170"/>
        <end position="299"/>
    </location>
</feature>
<dbReference type="PRINTS" id="PR01438">
    <property type="entry name" value="UNVRSLSTRESS"/>
</dbReference>
<comment type="subcellular location">
    <subcellularLocation>
        <location evidence="1">Cytoplasm</location>
    </subcellularLocation>
</comment>
<evidence type="ECO:0000313" key="6">
    <source>
        <dbReference type="EMBL" id="RUO44170.1"/>
    </source>
</evidence>
<protein>
    <submittedName>
        <fullName evidence="6">Universal stress protein UspE</fullName>
    </submittedName>
</protein>
<evidence type="ECO:0000313" key="7">
    <source>
        <dbReference type="Proteomes" id="UP000286976"/>
    </source>
</evidence>
<dbReference type="InterPro" id="IPR006016">
    <property type="entry name" value="UspA"/>
</dbReference>
<reference evidence="6 7" key="1">
    <citation type="journal article" date="2011" name="Front. Microbiol.">
        <title>Genomic signatures of strain selection and enhancement in Bacillus atrophaeus var. globigii, a historical biowarfare simulant.</title>
        <authorList>
            <person name="Gibbons H.S."/>
            <person name="Broomall S.M."/>
            <person name="McNew L.A."/>
            <person name="Daligault H."/>
            <person name="Chapman C."/>
            <person name="Bruce D."/>
            <person name="Karavis M."/>
            <person name="Krepps M."/>
            <person name="McGregor P.A."/>
            <person name="Hong C."/>
            <person name="Park K.H."/>
            <person name="Akmal A."/>
            <person name="Feldman A."/>
            <person name="Lin J.S."/>
            <person name="Chang W.E."/>
            <person name="Higgs B.W."/>
            <person name="Demirev P."/>
            <person name="Lindquist J."/>
            <person name="Liem A."/>
            <person name="Fochler E."/>
            <person name="Read T.D."/>
            <person name="Tapia R."/>
            <person name="Johnson S."/>
            <person name="Bishop-Lilly K.A."/>
            <person name="Detter C."/>
            <person name="Han C."/>
            <person name="Sozhamannan S."/>
            <person name="Rosenzweig C.N."/>
            <person name="Skowronski E.W."/>
        </authorList>
    </citation>
    <scope>NUCLEOTIDE SEQUENCE [LARGE SCALE GENOMIC DNA]</scope>
    <source>
        <strain evidence="6 7">AIT1</strain>
    </source>
</reference>
<evidence type="ECO:0000256" key="4">
    <source>
        <dbReference type="ARBA" id="ARBA00037131"/>
    </source>
</evidence>
<dbReference type="NCBIfam" id="NF008380">
    <property type="entry name" value="PRK11175.1"/>
    <property type="match status" value="1"/>
</dbReference>
<sequence length="309" mass="34759">MLMYKNILVVLDAEDDEHKALSRGLHLASLLSAQLTLFVSIYDFSYEMTTMLSGEEREQMRDSLIHERRHWVQGLLKEREVENLDVNVEVVWHHRPFEAIIRCALEHNHDLIIKGAKKHGALQSVLFTPTDWHLLRKAPCQVLLVKEHAWPEQGGRVLAAVHAATTSEDHKSLNKKVIQSAYAMSEKLKASLHLINSYPSAPSAIAIEIPDFDTYQYQESVRSYHEEEIKKLTEELHADAYELHLEEGMPEDRIPALAEEIDAGLVVLGTVGRTGISAALLGNTAEHVIGRLNCDLLALKPEGFNCPLG</sequence>
<dbReference type="InterPro" id="IPR006015">
    <property type="entry name" value="Universal_stress_UspA"/>
</dbReference>
<evidence type="ECO:0000259" key="5">
    <source>
        <dbReference type="Pfam" id="PF00582"/>
    </source>
</evidence>
<evidence type="ECO:0000256" key="2">
    <source>
        <dbReference type="ARBA" id="ARBA00008791"/>
    </source>
</evidence>
<comment type="similarity">
    <text evidence="2">Belongs to the universal stress protein A family.</text>
</comment>
<comment type="caution">
    <text evidence="6">The sequence shown here is derived from an EMBL/GenBank/DDBJ whole genome shotgun (WGS) entry which is preliminary data.</text>
</comment>
<comment type="function">
    <text evidence="4">Required for resistance to DNA-damaging agents.</text>
</comment>
<dbReference type="EMBL" id="PIPQ01000001">
    <property type="protein sequence ID" value="RUO44170.1"/>
    <property type="molecule type" value="Genomic_DNA"/>
</dbReference>
<evidence type="ECO:0000256" key="1">
    <source>
        <dbReference type="ARBA" id="ARBA00004496"/>
    </source>
</evidence>
<accession>A0A432XA27</accession>
<keyword evidence="3" id="KW-0963">Cytoplasm</keyword>
<dbReference type="Proteomes" id="UP000286976">
    <property type="component" value="Unassembled WGS sequence"/>
</dbReference>
<proteinExistence type="inferred from homology"/>
<dbReference type="OrthoDB" id="239260at2"/>
<keyword evidence="7" id="KW-1185">Reference proteome</keyword>
<dbReference type="PANTHER" id="PTHR47892:SF1">
    <property type="entry name" value="UNIVERSAL STRESS PROTEIN E"/>
    <property type="match status" value="1"/>
</dbReference>
<feature type="domain" description="UspA" evidence="5">
    <location>
        <begin position="3"/>
        <end position="146"/>
    </location>
</feature>